<accession>A0A3S8Z6K4</accession>
<dbReference type="Gene3D" id="3.60.21.10">
    <property type="match status" value="1"/>
</dbReference>
<name>A0A3S8Z6K4_9ACTO</name>
<feature type="compositionally biased region" description="Acidic residues" evidence="1">
    <location>
        <begin position="292"/>
        <end position="314"/>
    </location>
</feature>
<feature type="compositionally biased region" description="Low complexity" evidence="1">
    <location>
        <begin position="11"/>
        <end position="25"/>
    </location>
</feature>
<gene>
    <name evidence="2" type="ORF">EJO69_01640</name>
</gene>
<reference evidence="2 3" key="1">
    <citation type="submission" date="2018-12" db="EMBL/GenBank/DDBJ databases">
        <title>Complete genome sequence of Flaviflexus salsibiostraticola KCTC 33148.</title>
        <authorList>
            <person name="Bae J.-W."/>
        </authorList>
    </citation>
    <scope>NUCLEOTIDE SEQUENCE [LARGE SCALE GENOMIC DNA]</scope>
    <source>
        <strain evidence="2 3">KCTC 33148</strain>
    </source>
</reference>
<dbReference type="RefSeq" id="WP_126038354.1">
    <property type="nucleotide sequence ID" value="NZ_CP034438.1"/>
</dbReference>
<dbReference type="AlphaFoldDB" id="A0A3S8Z6K4"/>
<feature type="compositionally biased region" description="Polar residues" evidence="1">
    <location>
        <begin position="1"/>
        <end position="10"/>
    </location>
</feature>
<evidence type="ECO:0000256" key="1">
    <source>
        <dbReference type="SAM" id="MobiDB-lite"/>
    </source>
</evidence>
<sequence length="550" mass="59499">MRTTGRRSCQATIPTSPPNSTAPTPQNAFTIDQYERDFPLAVDQGWFPGLNRDDPADQPSFMPGSEQYIWVEEQQKEARDSGQTIIVQYHHVAYSNGTHGTTMNHAEATDAQPGTPMRHLQPLFEDYDVAVVISGHDEMFQSSYVDLAGDGTGVFHWDVGVASDGLRGDKLVPSAVEGEGRVPLNFNTRSTWMAQADEPEMWETNENGVKHLVSGGKHYGHLEMMIQPYTGNPLDTGATPAAELVMTPIAMFPILDDNLDLVEVERREMLSGQQSVYLDATGQPMAGTPTDDPVDPDPTEPVDPDPTEPVDPDPTEPVGPVPSGNAFALVNTWDSTTHNTAFAYGRIGDEVLVGDWDGNGTDTLGVRRGTTFYLNNTLTGGHADTEFAYGRIGDEVLVGDWDGNGTDTLGVRRGTTFYLNNTLTGGNADTEFAYGRIGDEVLVGDWDGNGTDTLGVRRGTTFYLNNTLTGGHADTKFAYGRHGDQAFAGDFNATGQDTISLRRGNVFHINNTLAGGPSETTIAYGRATDHLFIGDWDGNGTDTPGVNRPN</sequence>
<dbReference type="SUPFAM" id="SSF56300">
    <property type="entry name" value="Metallo-dependent phosphatases"/>
    <property type="match status" value="1"/>
</dbReference>
<dbReference type="Proteomes" id="UP000270021">
    <property type="component" value="Chromosome"/>
</dbReference>
<feature type="region of interest" description="Disordered" evidence="1">
    <location>
        <begin position="1"/>
        <end position="27"/>
    </location>
</feature>
<proteinExistence type="predicted"/>
<dbReference type="OrthoDB" id="9758772at2"/>
<dbReference type="EMBL" id="CP034438">
    <property type="protein sequence ID" value="AZN29142.1"/>
    <property type="molecule type" value="Genomic_DNA"/>
</dbReference>
<evidence type="ECO:0000313" key="3">
    <source>
        <dbReference type="Proteomes" id="UP000270021"/>
    </source>
</evidence>
<evidence type="ECO:0000313" key="2">
    <source>
        <dbReference type="EMBL" id="AZN29142.1"/>
    </source>
</evidence>
<keyword evidence="3" id="KW-1185">Reference proteome</keyword>
<organism evidence="2 3">
    <name type="scientific">Flaviflexus salsibiostraticola</name>
    <dbReference type="NCBI Taxonomy" id="1282737"/>
    <lineage>
        <taxon>Bacteria</taxon>
        <taxon>Bacillati</taxon>
        <taxon>Actinomycetota</taxon>
        <taxon>Actinomycetes</taxon>
        <taxon>Actinomycetales</taxon>
        <taxon>Actinomycetaceae</taxon>
        <taxon>Flaviflexus</taxon>
    </lineage>
</organism>
<dbReference type="InterPro" id="IPR028994">
    <property type="entry name" value="Integrin_alpha_N"/>
</dbReference>
<dbReference type="KEGG" id="fsl:EJO69_01640"/>
<dbReference type="SUPFAM" id="SSF69318">
    <property type="entry name" value="Integrin alpha N-terminal domain"/>
    <property type="match status" value="1"/>
</dbReference>
<dbReference type="InterPro" id="IPR029052">
    <property type="entry name" value="Metallo-depent_PP-like"/>
</dbReference>
<protein>
    <submittedName>
        <fullName evidence="2">Uncharacterized protein</fullName>
    </submittedName>
</protein>
<feature type="region of interest" description="Disordered" evidence="1">
    <location>
        <begin position="275"/>
        <end position="325"/>
    </location>
</feature>